<feature type="domain" description="Chorismate-utilising enzyme C-terminal" evidence="1">
    <location>
        <begin position="166"/>
        <end position="420"/>
    </location>
</feature>
<reference evidence="3" key="1">
    <citation type="journal article" date="2019" name="Int. J. Syst. Evol. Microbiol.">
        <title>The Global Catalogue of Microorganisms (GCM) 10K type strain sequencing project: providing services to taxonomists for standard genome sequencing and annotation.</title>
        <authorList>
            <consortium name="The Broad Institute Genomics Platform"/>
            <consortium name="The Broad Institute Genome Sequencing Center for Infectious Disease"/>
            <person name="Wu L."/>
            <person name="Ma J."/>
        </authorList>
    </citation>
    <scope>NUCLEOTIDE SEQUENCE [LARGE SCALE GENOMIC DNA]</scope>
    <source>
        <strain evidence="3">KCTC 22280</strain>
    </source>
</reference>
<comment type="caution">
    <text evidence="2">The sequence shown here is derived from an EMBL/GenBank/DDBJ whole genome shotgun (WGS) entry which is preliminary data.</text>
</comment>
<evidence type="ECO:0000313" key="3">
    <source>
        <dbReference type="Proteomes" id="UP000601597"/>
    </source>
</evidence>
<organism evidence="2 3">
    <name type="scientific">Marinobacter zhanjiangensis</name>
    <dbReference type="NCBI Taxonomy" id="578215"/>
    <lineage>
        <taxon>Bacteria</taxon>
        <taxon>Pseudomonadati</taxon>
        <taxon>Pseudomonadota</taxon>
        <taxon>Gammaproteobacteria</taxon>
        <taxon>Pseudomonadales</taxon>
        <taxon>Marinobacteraceae</taxon>
        <taxon>Marinobacter</taxon>
    </lineage>
</organism>
<evidence type="ECO:0000259" key="1">
    <source>
        <dbReference type="Pfam" id="PF00425"/>
    </source>
</evidence>
<accession>A0ABQ3BA61</accession>
<dbReference type="InterPro" id="IPR019999">
    <property type="entry name" value="Anth_synth_I-like"/>
</dbReference>
<evidence type="ECO:0000313" key="2">
    <source>
        <dbReference type="EMBL" id="GGY82473.1"/>
    </source>
</evidence>
<dbReference type="Proteomes" id="UP000601597">
    <property type="component" value="Unassembled WGS sequence"/>
</dbReference>
<gene>
    <name evidence="2" type="primary">pabB</name>
    <name evidence="2" type="ORF">GCM10007071_32400</name>
</gene>
<dbReference type="SUPFAM" id="SSF56322">
    <property type="entry name" value="ADC synthase"/>
    <property type="match status" value="1"/>
</dbReference>
<dbReference type="PRINTS" id="PR00095">
    <property type="entry name" value="ANTSNTHASEI"/>
</dbReference>
<proteinExistence type="predicted"/>
<dbReference type="PANTHER" id="PTHR11236:SF50">
    <property type="entry name" value="AMINODEOXYCHORISMATE SYNTHASE COMPONENT 1"/>
    <property type="match status" value="1"/>
</dbReference>
<dbReference type="InterPro" id="IPR005801">
    <property type="entry name" value="ADC_synthase"/>
</dbReference>
<dbReference type="Gene3D" id="3.60.120.10">
    <property type="entry name" value="Anthranilate synthase"/>
    <property type="match status" value="1"/>
</dbReference>
<dbReference type="Pfam" id="PF00425">
    <property type="entry name" value="Chorismate_bind"/>
    <property type="match status" value="1"/>
</dbReference>
<dbReference type="EMBL" id="BMXV01000008">
    <property type="protein sequence ID" value="GGY82473.1"/>
    <property type="molecule type" value="Genomic_DNA"/>
</dbReference>
<name>A0ABQ3BA61_9GAMM</name>
<dbReference type="RefSeq" id="WP_189577888.1">
    <property type="nucleotide sequence ID" value="NZ_BMXV01000008.1"/>
</dbReference>
<sequence>MLTRHTVPRSRVETLLDALAGLDGFICLDTERGDTRRVSALPARHWTFPDHPGRFSGTVSDILQTHQSIAASGAGGAIAGSLFYEAGRQTVPGFRSRQPTMDSLGWAGLYLWDLTIPASGDAWLAFHHLCPAPLKARVLACDQGDKPPVAGAGFRITEPFRALGSAADYQAGVARILSYIQSGDCYQANLSQAFEGCFEGSPWRAWQALTKAIPVPHGGYLDTGHWQLLSVSPELLLEITDKRVTSKPIKGTRPRDQDTLRDQELAEELAASPKDRAENLMIVDLIRNDLSHFCEPFSVRVPQLFGVESFRNVHQLVSTVTGALKADVTPFEAMLSAFPGGSITGAPKRRAMEIIDELEAHTREPYCGSLFWWGADNRLQSNIAIRSLQTLNDGRIRAWAGCGIVADSDPEEEYQESLTKIQRLLTTLETLDQDSGSCPGPAHRA</sequence>
<dbReference type="PANTHER" id="PTHR11236">
    <property type="entry name" value="AMINOBENZOATE/ANTHRANILATE SYNTHASE"/>
    <property type="match status" value="1"/>
</dbReference>
<keyword evidence="3" id="KW-1185">Reference proteome</keyword>
<dbReference type="InterPro" id="IPR015890">
    <property type="entry name" value="Chorismate_C"/>
</dbReference>
<protein>
    <submittedName>
        <fullName evidence="2">Aminodeoxychorismate synthase component I</fullName>
    </submittedName>
</protein>